<evidence type="ECO:0000313" key="3">
    <source>
        <dbReference type="WBParaSite" id="DME_0000376201-mRNA-1"/>
    </source>
</evidence>
<evidence type="ECO:0000313" key="2">
    <source>
        <dbReference type="Proteomes" id="UP000038040"/>
    </source>
</evidence>
<dbReference type="WBParaSite" id="DME_0000376201-mRNA-1">
    <property type="protein sequence ID" value="DME_0000376201-mRNA-1"/>
    <property type="gene ID" value="DME_0000376201"/>
</dbReference>
<name>A0A0N4U9J2_DRAME</name>
<dbReference type="InterPro" id="IPR005312">
    <property type="entry name" value="DUF1759"/>
</dbReference>
<evidence type="ECO:0000256" key="1">
    <source>
        <dbReference type="SAM" id="MobiDB-lite"/>
    </source>
</evidence>
<accession>A0A0N4U9J2</accession>
<reference evidence="3" key="1">
    <citation type="submission" date="2017-02" db="UniProtKB">
        <authorList>
            <consortium name="WormBaseParasite"/>
        </authorList>
    </citation>
    <scope>IDENTIFICATION</scope>
</reference>
<protein>
    <submittedName>
        <fullName evidence="3">ANK_REP_REGION domain-containing protein</fullName>
    </submittedName>
</protein>
<dbReference type="AlphaFoldDB" id="A0A0N4U9J2"/>
<dbReference type="Pfam" id="PF03564">
    <property type="entry name" value="DUF1759"/>
    <property type="match status" value="1"/>
</dbReference>
<proteinExistence type="predicted"/>
<dbReference type="Proteomes" id="UP000038040">
    <property type="component" value="Unplaced"/>
</dbReference>
<sequence>LTHISLLAKPCDGWRQKRGRPECAGDIGNRTLALSHAKADAEVLFHAGVNLSKNPGDAVDPGSTPEREPEKRLPLPRKAAGAQITHSQQEEVVTKNNETVLIEAGYRNGYNLNLLTRTYERASLVPAAAVTPALKVYIVIAAVKKLVVGIQLDDMVHLLDVNYDRRLIYVGFPCVTLIGRVRWYLSEGGYNHVGFYLLGRMYLRSEWLKANSFLISPTLTGHVSQPYSKNELQLYGHGFSSLWGEALRAVRGYDIAPENYQVIVLTFGDTSTIKKSLYNELHTIKRCDRDWKMIVESIERILRQLEAIGENLKT</sequence>
<organism evidence="2 3">
    <name type="scientific">Dracunculus medinensis</name>
    <name type="common">Guinea worm</name>
    <dbReference type="NCBI Taxonomy" id="318479"/>
    <lineage>
        <taxon>Eukaryota</taxon>
        <taxon>Metazoa</taxon>
        <taxon>Ecdysozoa</taxon>
        <taxon>Nematoda</taxon>
        <taxon>Chromadorea</taxon>
        <taxon>Rhabditida</taxon>
        <taxon>Spirurina</taxon>
        <taxon>Dracunculoidea</taxon>
        <taxon>Dracunculidae</taxon>
        <taxon>Dracunculus</taxon>
    </lineage>
</organism>
<feature type="region of interest" description="Disordered" evidence="1">
    <location>
        <begin position="54"/>
        <end position="76"/>
    </location>
</feature>